<dbReference type="PANTHER" id="PTHR48050">
    <property type="entry name" value="STEROL 3-BETA-GLUCOSYLTRANSFERASE"/>
    <property type="match status" value="1"/>
</dbReference>
<evidence type="ECO:0000256" key="2">
    <source>
        <dbReference type="ARBA" id="ARBA00022676"/>
    </source>
</evidence>
<dbReference type="GO" id="GO:0017000">
    <property type="term" value="P:antibiotic biosynthetic process"/>
    <property type="evidence" value="ECO:0007669"/>
    <property type="project" value="UniProtKB-ARBA"/>
</dbReference>
<dbReference type="SUPFAM" id="SSF53756">
    <property type="entry name" value="UDP-Glycosyltransferase/glycogen phosphorylase"/>
    <property type="match status" value="1"/>
</dbReference>
<dbReference type="Pfam" id="PF21036">
    <property type="entry name" value="EryCIII-like_N"/>
    <property type="match status" value="1"/>
</dbReference>
<dbReference type="PANTHER" id="PTHR48050:SF13">
    <property type="entry name" value="STEROL 3-BETA-GLUCOSYLTRANSFERASE UGT80A2"/>
    <property type="match status" value="1"/>
</dbReference>
<dbReference type="InterPro" id="IPR050426">
    <property type="entry name" value="Glycosyltransferase_28"/>
</dbReference>
<dbReference type="CDD" id="cd03784">
    <property type="entry name" value="GT1_Gtf-like"/>
    <property type="match status" value="1"/>
</dbReference>
<proteinExistence type="inferred from homology"/>
<organism evidence="6 7">
    <name type="scientific">Actinosynnema pretiosum</name>
    <dbReference type="NCBI Taxonomy" id="42197"/>
    <lineage>
        <taxon>Bacteria</taxon>
        <taxon>Bacillati</taxon>
        <taxon>Actinomycetota</taxon>
        <taxon>Actinomycetes</taxon>
        <taxon>Pseudonocardiales</taxon>
        <taxon>Pseudonocardiaceae</taxon>
        <taxon>Actinosynnema</taxon>
    </lineage>
</organism>
<feature type="domain" description="Erythromycin biosynthesis protein CIII-like C-terminal" evidence="4">
    <location>
        <begin position="235"/>
        <end position="374"/>
    </location>
</feature>
<keyword evidence="2" id="KW-0328">Glycosyltransferase</keyword>
<evidence type="ECO:0000259" key="4">
    <source>
        <dbReference type="Pfam" id="PF06722"/>
    </source>
</evidence>
<name>A0A290ZAM8_9PSEU</name>
<evidence type="ECO:0000313" key="6">
    <source>
        <dbReference type="EMBL" id="ATE56046.1"/>
    </source>
</evidence>
<dbReference type="AlphaFoldDB" id="A0A290ZAM8"/>
<keyword evidence="7" id="KW-1185">Reference proteome</keyword>
<evidence type="ECO:0000313" key="7">
    <source>
        <dbReference type="Proteomes" id="UP000218505"/>
    </source>
</evidence>
<evidence type="ECO:0000256" key="3">
    <source>
        <dbReference type="ARBA" id="ARBA00022679"/>
    </source>
</evidence>
<dbReference type="EMBL" id="CP023445">
    <property type="protein sequence ID" value="ATE56046.1"/>
    <property type="molecule type" value="Genomic_DNA"/>
</dbReference>
<feature type="domain" description="Erythromycin biosynthesis protein CIII-like N-terminal" evidence="5">
    <location>
        <begin position="26"/>
        <end position="139"/>
    </location>
</feature>
<sequence length="378" mass="39042">MKILFSSLGTFGHTYPVLPLVRAAVEAGHEVVYATTERVHPAIAAAGAEPVAAGWDVRQAVAHQFGRPMRPQDLSPQEQERVSAISFGTVLPERFATDLAPLLERHKPDLVIREVLNPGAALAAAKAGVPALCHGLGRMDAVDLGPALHANVREVAAGLGVEPAGDGLLLGNPLLDICPPAWQRDLGDAERLPLRPVQHSDDVPVPEGVVGRDGKLVYLSLGTVFSDAPVLRGAIDGLAALDARVVVSAGPLVDVDALGELPANVSVHRWLPQGELLRHADLSVHHGGMGTTIGSAVGGAVHLVLPQGADQFGNAEAVVGSGLGRALVGADATVEAITGAARELLVDGERRAAAEAMAAEIAAMPSPEDVVAELGRRV</sequence>
<dbReference type="GO" id="GO:0008194">
    <property type="term" value="F:UDP-glycosyltransferase activity"/>
    <property type="evidence" value="ECO:0007669"/>
    <property type="project" value="InterPro"/>
</dbReference>
<dbReference type="Pfam" id="PF06722">
    <property type="entry name" value="EryCIII-like_C"/>
    <property type="match status" value="1"/>
</dbReference>
<accession>A0A290ZAM8</accession>
<evidence type="ECO:0000259" key="5">
    <source>
        <dbReference type="Pfam" id="PF21036"/>
    </source>
</evidence>
<dbReference type="Proteomes" id="UP000218505">
    <property type="component" value="Chromosome"/>
</dbReference>
<dbReference type="KEGG" id="apre:CNX65_24525"/>
<dbReference type="GO" id="GO:0016758">
    <property type="term" value="F:hexosyltransferase activity"/>
    <property type="evidence" value="ECO:0007669"/>
    <property type="project" value="UniProtKB-ARBA"/>
</dbReference>
<dbReference type="InterPro" id="IPR010610">
    <property type="entry name" value="EryCIII-like_C"/>
</dbReference>
<keyword evidence="3 6" id="KW-0808">Transferase</keyword>
<gene>
    <name evidence="6" type="ORF">CNX65_24525</name>
</gene>
<reference evidence="6" key="1">
    <citation type="submission" date="2017-09" db="EMBL/GenBank/DDBJ databases">
        <title>Complete Genome Sequence of ansamitocin-producing Bacterium Actinosynnema pretiosum X47.</title>
        <authorList>
            <person name="Cao G."/>
            <person name="Zong G."/>
            <person name="Zhong C."/>
            <person name="Fu J."/>
        </authorList>
    </citation>
    <scope>NUCLEOTIDE SEQUENCE [LARGE SCALE GENOMIC DNA]</scope>
    <source>
        <strain evidence="6">X47</strain>
    </source>
</reference>
<comment type="similarity">
    <text evidence="1">Belongs to the glycosyltransferase 28 family.</text>
</comment>
<dbReference type="InterPro" id="IPR002213">
    <property type="entry name" value="UDP_glucos_trans"/>
</dbReference>
<evidence type="ECO:0000256" key="1">
    <source>
        <dbReference type="ARBA" id="ARBA00006962"/>
    </source>
</evidence>
<dbReference type="Gene3D" id="3.40.50.2000">
    <property type="entry name" value="Glycogen Phosphorylase B"/>
    <property type="match status" value="2"/>
</dbReference>
<dbReference type="RefSeq" id="WP_096495873.1">
    <property type="nucleotide sequence ID" value="NZ_CP023445.1"/>
</dbReference>
<protein>
    <submittedName>
        <fullName evidence="6">Glycosyl transferase</fullName>
    </submittedName>
</protein>
<dbReference type="InterPro" id="IPR048284">
    <property type="entry name" value="EryCIII-like_N"/>
</dbReference>